<sequence length="61" mass="6751">MLALSGRRNPYPGKLGVIEQGAHADLLLIDGNPLEDMSVMTEYEDKFDLIMKGGLIYKNTP</sequence>
<accession>A0A3L7DU83</accession>
<dbReference type="OrthoDB" id="9782972at2"/>
<dbReference type="GO" id="GO:0016810">
    <property type="term" value="F:hydrolase activity, acting on carbon-nitrogen (but not peptide) bonds"/>
    <property type="evidence" value="ECO:0007669"/>
    <property type="project" value="InterPro"/>
</dbReference>
<evidence type="ECO:0000313" key="2">
    <source>
        <dbReference type="Proteomes" id="UP000265509"/>
    </source>
</evidence>
<gene>
    <name evidence="1" type="ORF">DWB85_16175</name>
</gene>
<dbReference type="SUPFAM" id="SSF51338">
    <property type="entry name" value="Composite domain of metallo-dependent hydrolases"/>
    <property type="match status" value="1"/>
</dbReference>
<dbReference type="EMBL" id="QRAN01000021">
    <property type="protein sequence ID" value="RLQ20666.1"/>
    <property type="molecule type" value="Genomic_DNA"/>
</dbReference>
<organism evidence="1 2">
    <name type="scientific">Seongchinamella sediminis</name>
    <dbReference type="NCBI Taxonomy" id="2283635"/>
    <lineage>
        <taxon>Bacteria</taxon>
        <taxon>Pseudomonadati</taxon>
        <taxon>Pseudomonadota</taxon>
        <taxon>Gammaproteobacteria</taxon>
        <taxon>Cellvibrionales</taxon>
        <taxon>Halieaceae</taxon>
        <taxon>Seongchinamella</taxon>
    </lineage>
</organism>
<dbReference type="RefSeq" id="WP_117956634.1">
    <property type="nucleotide sequence ID" value="NZ_QRAN01000021.1"/>
</dbReference>
<dbReference type="Gene3D" id="2.30.40.10">
    <property type="entry name" value="Urease, subunit C, domain 1"/>
    <property type="match status" value="1"/>
</dbReference>
<reference evidence="1 2" key="1">
    <citation type="submission" date="2018-07" db="EMBL/GenBank/DDBJ databases">
        <title>Halioglobus sp. genome submission.</title>
        <authorList>
            <person name="Ye M.-Q."/>
            <person name="Du Z.-J."/>
        </authorList>
    </citation>
    <scope>NUCLEOTIDE SEQUENCE [LARGE SCALE GENOMIC DNA]</scope>
    <source>
        <strain evidence="1 2">U0301</strain>
    </source>
</reference>
<proteinExistence type="predicted"/>
<protein>
    <recommendedName>
        <fullName evidence="3">Amidohydrolase</fullName>
    </recommendedName>
</protein>
<name>A0A3L7DU83_9GAMM</name>
<dbReference type="AlphaFoldDB" id="A0A3L7DU83"/>
<evidence type="ECO:0008006" key="3">
    <source>
        <dbReference type="Google" id="ProtNLM"/>
    </source>
</evidence>
<keyword evidence="2" id="KW-1185">Reference proteome</keyword>
<evidence type="ECO:0000313" key="1">
    <source>
        <dbReference type="EMBL" id="RLQ20666.1"/>
    </source>
</evidence>
<dbReference type="InterPro" id="IPR011059">
    <property type="entry name" value="Metal-dep_hydrolase_composite"/>
</dbReference>
<comment type="caution">
    <text evidence="1">The sequence shown here is derived from an EMBL/GenBank/DDBJ whole genome shotgun (WGS) entry which is preliminary data.</text>
</comment>
<dbReference type="Proteomes" id="UP000265509">
    <property type="component" value="Unassembled WGS sequence"/>
</dbReference>